<gene>
    <name evidence="2" type="ORF">ACH5RR_004340</name>
</gene>
<dbReference type="AlphaFoldDB" id="A0ABD3AY36"/>
<comment type="caution">
    <text evidence="2">The sequence shown here is derived from an EMBL/GenBank/DDBJ whole genome shotgun (WGS) entry which is preliminary data.</text>
</comment>
<protein>
    <submittedName>
        <fullName evidence="2">Uncharacterized protein</fullName>
    </submittedName>
</protein>
<dbReference type="EMBL" id="JBJUIK010000002">
    <property type="protein sequence ID" value="KAL3535879.1"/>
    <property type="molecule type" value="Genomic_DNA"/>
</dbReference>
<dbReference type="Proteomes" id="UP001630127">
    <property type="component" value="Unassembled WGS sequence"/>
</dbReference>
<name>A0ABD3AY36_9GENT</name>
<feature type="region of interest" description="Disordered" evidence="1">
    <location>
        <begin position="1"/>
        <end position="37"/>
    </location>
</feature>
<evidence type="ECO:0000256" key="1">
    <source>
        <dbReference type="SAM" id="MobiDB-lite"/>
    </source>
</evidence>
<accession>A0ABD3AY36</accession>
<reference evidence="2 3" key="1">
    <citation type="submission" date="2024-11" db="EMBL/GenBank/DDBJ databases">
        <title>A near-complete genome assembly of Cinchona calisaya.</title>
        <authorList>
            <person name="Lian D.C."/>
            <person name="Zhao X.W."/>
            <person name="Wei L."/>
        </authorList>
    </citation>
    <scope>NUCLEOTIDE SEQUENCE [LARGE SCALE GENOMIC DNA]</scope>
    <source>
        <tissue evidence="2">Nenye</tissue>
    </source>
</reference>
<organism evidence="2 3">
    <name type="scientific">Cinchona calisaya</name>
    <dbReference type="NCBI Taxonomy" id="153742"/>
    <lineage>
        <taxon>Eukaryota</taxon>
        <taxon>Viridiplantae</taxon>
        <taxon>Streptophyta</taxon>
        <taxon>Embryophyta</taxon>
        <taxon>Tracheophyta</taxon>
        <taxon>Spermatophyta</taxon>
        <taxon>Magnoliopsida</taxon>
        <taxon>eudicotyledons</taxon>
        <taxon>Gunneridae</taxon>
        <taxon>Pentapetalae</taxon>
        <taxon>asterids</taxon>
        <taxon>lamiids</taxon>
        <taxon>Gentianales</taxon>
        <taxon>Rubiaceae</taxon>
        <taxon>Cinchonoideae</taxon>
        <taxon>Cinchoneae</taxon>
        <taxon>Cinchona</taxon>
    </lineage>
</organism>
<evidence type="ECO:0000313" key="3">
    <source>
        <dbReference type="Proteomes" id="UP001630127"/>
    </source>
</evidence>
<keyword evidence="3" id="KW-1185">Reference proteome</keyword>
<evidence type="ECO:0000313" key="2">
    <source>
        <dbReference type="EMBL" id="KAL3535879.1"/>
    </source>
</evidence>
<proteinExistence type="predicted"/>
<sequence>MDKKVNGNAATAKDGAEFGAGGADTSPAGDGAVGPEGAGLGIGVGVAANPVTLMANFWPNEQCWGKES</sequence>